<evidence type="ECO:0000256" key="3">
    <source>
        <dbReference type="ARBA" id="ARBA00023163"/>
    </source>
</evidence>
<protein>
    <submittedName>
        <fullName evidence="6">TetR family transcriptional regulator</fullName>
    </submittedName>
</protein>
<dbReference type="SUPFAM" id="SSF46689">
    <property type="entry name" value="Homeodomain-like"/>
    <property type="match status" value="1"/>
</dbReference>
<dbReference type="Proteomes" id="UP001361239">
    <property type="component" value="Unassembled WGS sequence"/>
</dbReference>
<dbReference type="RefSeq" id="WP_339585059.1">
    <property type="nucleotide sequence ID" value="NZ_JBBHJZ010000001.1"/>
</dbReference>
<dbReference type="PANTHER" id="PTHR30055">
    <property type="entry name" value="HTH-TYPE TRANSCRIPTIONAL REGULATOR RUTR"/>
    <property type="match status" value="1"/>
</dbReference>
<keyword evidence="1" id="KW-0805">Transcription regulation</keyword>
<dbReference type="Pfam" id="PF00440">
    <property type="entry name" value="TetR_N"/>
    <property type="match status" value="1"/>
</dbReference>
<keyword evidence="3" id="KW-0804">Transcription</keyword>
<dbReference type="InterPro" id="IPR009057">
    <property type="entry name" value="Homeodomain-like_sf"/>
</dbReference>
<feature type="domain" description="HTH tetR-type" evidence="5">
    <location>
        <begin position="31"/>
        <end position="91"/>
    </location>
</feature>
<evidence type="ECO:0000256" key="4">
    <source>
        <dbReference type="PROSITE-ProRule" id="PRU00335"/>
    </source>
</evidence>
<evidence type="ECO:0000313" key="7">
    <source>
        <dbReference type="Proteomes" id="UP001361239"/>
    </source>
</evidence>
<dbReference type="PANTHER" id="PTHR30055:SF234">
    <property type="entry name" value="HTH-TYPE TRANSCRIPTIONAL REGULATOR BETI"/>
    <property type="match status" value="1"/>
</dbReference>
<keyword evidence="2 4" id="KW-0238">DNA-binding</keyword>
<feature type="DNA-binding region" description="H-T-H motif" evidence="4">
    <location>
        <begin position="54"/>
        <end position="73"/>
    </location>
</feature>
<name>A0ABU8RPU7_9SPHN</name>
<reference evidence="6 7" key="1">
    <citation type="submission" date="2024-03" db="EMBL/GenBank/DDBJ databases">
        <authorList>
            <person name="Jo J.-H."/>
        </authorList>
    </citation>
    <scope>NUCLEOTIDE SEQUENCE [LARGE SCALE GENOMIC DNA]</scope>
    <source>
        <strain evidence="6 7">PS1R-30</strain>
    </source>
</reference>
<evidence type="ECO:0000256" key="2">
    <source>
        <dbReference type="ARBA" id="ARBA00023125"/>
    </source>
</evidence>
<accession>A0ABU8RPU7</accession>
<organism evidence="6 7">
    <name type="scientific">Novosphingobium anseongense</name>
    <dbReference type="NCBI Taxonomy" id="3133436"/>
    <lineage>
        <taxon>Bacteria</taxon>
        <taxon>Pseudomonadati</taxon>
        <taxon>Pseudomonadota</taxon>
        <taxon>Alphaproteobacteria</taxon>
        <taxon>Sphingomonadales</taxon>
        <taxon>Sphingomonadaceae</taxon>
        <taxon>Novosphingobium</taxon>
    </lineage>
</organism>
<evidence type="ECO:0000259" key="5">
    <source>
        <dbReference type="PROSITE" id="PS50977"/>
    </source>
</evidence>
<gene>
    <name evidence="6" type="ORF">WG901_00435</name>
</gene>
<evidence type="ECO:0000313" key="6">
    <source>
        <dbReference type="EMBL" id="MEJ5975086.1"/>
    </source>
</evidence>
<proteinExistence type="predicted"/>
<sequence length="227" mass="24461">MQVQFDPRIVPDPYAPLAAGPADARGSFERQRMRRAAILATTRRVLAQGPEGFTLRRVADESGVTVQTLRNAFGKRDELLVTAINEHTSAVWHALGGFSRGATLFLDLAEMYFHCAAATPKFLRAMVTSAVGSAQPLAVLQRHGSAIKLAHLRRLVREGSVRPGADIEALGAQITRLNTFMMYEWAAGGAAQELREQMVAGNRLLLLGAVSAAAAPQLEAWQMSAAA</sequence>
<dbReference type="InterPro" id="IPR050109">
    <property type="entry name" value="HTH-type_TetR-like_transc_reg"/>
</dbReference>
<dbReference type="EMBL" id="JBBHJZ010000001">
    <property type="protein sequence ID" value="MEJ5975086.1"/>
    <property type="molecule type" value="Genomic_DNA"/>
</dbReference>
<dbReference type="PROSITE" id="PS50977">
    <property type="entry name" value="HTH_TETR_2"/>
    <property type="match status" value="1"/>
</dbReference>
<dbReference type="Gene3D" id="1.10.357.10">
    <property type="entry name" value="Tetracycline Repressor, domain 2"/>
    <property type="match status" value="1"/>
</dbReference>
<keyword evidence="7" id="KW-1185">Reference proteome</keyword>
<comment type="caution">
    <text evidence="6">The sequence shown here is derived from an EMBL/GenBank/DDBJ whole genome shotgun (WGS) entry which is preliminary data.</text>
</comment>
<dbReference type="InterPro" id="IPR001647">
    <property type="entry name" value="HTH_TetR"/>
</dbReference>
<evidence type="ECO:0000256" key="1">
    <source>
        <dbReference type="ARBA" id="ARBA00023015"/>
    </source>
</evidence>